<dbReference type="EMBL" id="CP058910">
    <property type="protein sequence ID" value="QLH75965.1"/>
    <property type="molecule type" value="Genomic_DNA"/>
</dbReference>
<keyword evidence="1" id="KW-0812">Transmembrane</keyword>
<keyword evidence="3" id="KW-1185">Reference proteome</keyword>
<name>A0A7D5P2N1_9EURY</name>
<feature type="transmembrane region" description="Helical" evidence="1">
    <location>
        <begin position="267"/>
        <end position="287"/>
    </location>
</feature>
<feature type="transmembrane region" description="Helical" evidence="1">
    <location>
        <begin position="51"/>
        <end position="76"/>
    </location>
</feature>
<protein>
    <submittedName>
        <fullName evidence="2">ABC transporter permease subunit</fullName>
    </submittedName>
</protein>
<keyword evidence="1" id="KW-1133">Transmembrane helix</keyword>
<feature type="transmembrane region" description="Helical" evidence="1">
    <location>
        <begin position="168"/>
        <end position="188"/>
    </location>
</feature>
<proteinExistence type="predicted"/>
<dbReference type="RefSeq" id="WP_179909910.1">
    <property type="nucleotide sequence ID" value="NZ_CP058910.1"/>
</dbReference>
<keyword evidence="1" id="KW-0472">Membrane</keyword>
<dbReference type="KEGG" id="hrr:HZS55_00990"/>
<dbReference type="GO" id="GO:0140359">
    <property type="term" value="F:ABC-type transporter activity"/>
    <property type="evidence" value="ECO:0007669"/>
    <property type="project" value="InterPro"/>
</dbReference>
<evidence type="ECO:0000256" key="1">
    <source>
        <dbReference type="SAM" id="Phobius"/>
    </source>
</evidence>
<feature type="transmembrane region" description="Helical" evidence="1">
    <location>
        <begin position="19"/>
        <end position="39"/>
    </location>
</feature>
<evidence type="ECO:0000313" key="2">
    <source>
        <dbReference type="EMBL" id="QLH75965.1"/>
    </source>
</evidence>
<dbReference type="OrthoDB" id="86287at2157"/>
<feature type="transmembrane region" description="Helical" evidence="1">
    <location>
        <begin position="132"/>
        <end position="156"/>
    </location>
</feature>
<evidence type="ECO:0000313" key="3">
    <source>
        <dbReference type="Proteomes" id="UP000509667"/>
    </source>
</evidence>
<dbReference type="PANTHER" id="PTHR43471:SF1">
    <property type="entry name" value="ABC TRANSPORTER PERMEASE PROTEIN NOSY-RELATED"/>
    <property type="match status" value="1"/>
</dbReference>
<dbReference type="GO" id="GO:0005886">
    <property type="term" value="C:plasma membrane"/>
    <property type="evidence" value="ECO:0007669"/>
    <property type="project" value="UniProtKB-SubCell"/>
</dbReference>
<dbReference type="AlphaFoldDB" id="A0A7D5P2N1"/>
<dbReference type="GeneID" id="56076395"/>
<gene>
    <name evidence="2" type="ORF">HZS55_00990</name>
</gene>
<accession>A0A7D5P2N1</accession>
<feature type="transmembrane region" description="Helical" evidence="1">
    <location>
        <begin position="103"/>
        <end position="126"/>
    </location>
</feature>
<dbReference type="Pfam" id="PF12679">
    <property type="entry name" value="ABC2_membrane_2"/>
    <property type="match status" value="1"/>
</dbReference>
<organism evidence="2 3">
    <name type="scientific">Halosimplex rubrum</name>
    <dbReference type="NCBI Taxonomy" id="869889"/>
    <lineage>
        <taxon>Archaea</taxon>
        <taxon>Methanobacteriati</taxon>
        <taxon>Methanobacteriota</taxon>
        <taxon>Stenosarchaea group</taxon>
        <taxon>Halobacteria</taxon>
        <taxon>Halobacteriales</taxon>
        <taxon>Haloarculaceae</taxon>
        <taxon>Halosimplex</taxon>
    </lineage>
</organism>
<dbReference type="PANTHER" id="PTHR43471">
    <property type="entry name" value="ABC TRANSPORTER PERMEASE"/>
    <property type="match status" value="1"/>
</dbReference>
<sequence length="293" mass="31047">MSTVTVAKKDFKAARRSKLLWAAAIVLGLIAAFVGYVSGNASGGDAAQVRALFRVLTLLLAVLLPIVALVASYLAIAGEREGGGIKFLLSLPNTRRSVFVGKLLSRNGIVAGGVAFMYVAAISTALTRHGAFPAAVVFGTLLITLAYGSTFVSIALAMSSAAASRSRAIAGAFGTYFLLVILYVFPVASVGDIARWLHTTLLGASPNPDLYNAVQYTSPYLAYRKAVNLVMPAEMRQIVFYSSLPDDISYGSPAANEVLPLYLQDQASLVVLAFWLVVPLAIGYALFERADLE</sequence>
<reference evidence="2 3" key="1">
    <citation type="submission" date="2020-07" db="EMBL/GenBank/DDBJ databases">
        <title>Halosimplex pelagicum sp. nov. and Halosimplex rubrum sp. nov., isolated from salted brown alga Laminaria, and emended description of the genus Halosimplex.</title>
        <authorList>
            <person name="Cui H."/>
        </authorList>
    </citation>
    <scope>NUCLEOTIDE SEQUENCE [LARGE SCALE GENOMIC DNA]</scope>
    <source>
        <strain evidence="2 3">R27</strain>
    </source>
</reference>
<dbReference type="Proteomes" id="UP000509667">
    <property type="component" value="Chromosome"/>
</dbReference>